<evidence type="ECO:0000313" key="2">
    <source>
        <dbReference type="EMBL" id="GAA2989000.1"/>
    </source>
</evidence>
<proteinExistence type="predicted"/>
<name>A0ABN3XQZ3_9ACTN</name>
<evidence type="ECO:0000313" key="3">
    <source>
        <dbReference type="Proteomes" id="UP001499930"/>
    </source>
</evidence>
<dbReference type="RefSeq" id="WP_344887891.1">
    <property type="nucleotide sequence ID" value="NZ_BAAAWD010000003.1"/>
</dbReference>
<dbReference type="Pfam" id="PF20242">
    <property type="entry name" value="Emfourin"/>
    <property type="match status" value="1"/>
</dbReference>
<evidence type="ECO:0000256" key="1">
    <source>
        <dbReference type="SAM" id="MobiDB-lite"/>
    </source>
</evidence>
<dbReference type="Proteomes" id="UP001499930">
    <property type="component" value="Unassembled WGS sequence"/>
</dbReference>
<feature type="region of interest" description="Disordered" evidence="1">
    <location>
        <begin position="37"/>
        <end position="56"/>
    </location>
</feature>
<comment type="caution">
    <text evidence="2">The sequence shown here is derived from an EMBL/GenBank/DDBJ whole genome shotgun (WGS) entry which is preliminary data.</text>
</comment>
<gene>
    <name evidence="2" type="ORF">GCM10017559_06160</name>
</gene>
<organism evidence="2 3">
    <name type="scientific">Streptosporangium longisporum</name>
    <dbReference type="NCBI Taxonomy" id="46187"/>
    <lineage>
        <taxon>Bacteria</taxon>
        <taxon>Bacillati</taxon>
        <taxon>Actinomycetota</taxon>
        <taxon>Actinomycetes</taxon>
        <taxon>Streptosporangiales</taxon>
        <taxon>Streptosporangiaceae</taxon>
        <taxon>Streptosporangium</taxon>
    </lineage>
</organism>
<reference evidence="2 3" key="1">
    <citation type="journal article" date="2019" name="Int. J. Syst. Evol. Microbiol.">
        <title>The Global Catalogue of Microorganisms (GCM) 10K type strain sequencing project: providing services to taxonomists for standard genome sequencing and annotation.</title>
        <authorList>
            <consortium name="The Broad Institute Genomics Platform"/>
            <consortium name="The Broad Institute Genome Sequencing Center for Infectious Disease"/>
            <person name="Wu L."/>
            <person name="Ma J."/>
        </authorList>
    </citation>
    <scope>NUCLEOTIDE SEQUENCE [LARGE SCALE GENOMIC DNA]</scope>
    <source>
        <strain evidence="2 3">JCM 3106</strain>
    </source>
</reference>
<dbReference type="InterPro" id="IPR049457">
    <property type="entry name" value="Emfourin"/>
</dbReference>
<keyword evidence="3" id="KW-1185">Reference proteome</keyword>
<accession>A0ABN3XQZ3</accession>
<sequence length="106" mass="11055">MKVSIVRGGGIAGLVTVVTADSASLSRPEAAELRARVERAGLTGEPPPPPPVTARPDRFDYELTVEDEGGVHTVRASEGTLSAPLRALISYVTSLPGRQQRIGPPG</sequence>
<dbReference type="EMBL" id="BAAAWD010000003">
    <property type="protein sequence ID" value="GAA2989000.1"/>
    <property type="molecule type" value="Genomic_DNA"/>
</dbReference>
<protein>
    <submittedName>
        <fullName evidence="2">Uncharacterized protein</fullName>
    </submittedName>
</protein>